<evidence type="ECO:0000256" key="9">
    <source>
        <dbReference type="ARBA" id="ARBA00023136"/>
    </source>
</evidence>
<proteinExistence type="inferred from homology"/>
<keyword evidence="10" id="KW-0270">Exopolysaccharide synthesis</keyword>
<evidence type="ECO:0000256" key="1">
    <source>
        <dbReference type="ARBA" id="ARBA00004651"/>
    </source>
</evidence>
<name>A0ABS6TAD0_9ENTE</name>
<comment type="pathway">
    <text evidence="2">Capsule biogenesis; capsule polysaccharide biosynthesis.</text>
</comment>
<comment type="subcellular location">
    <subcellularLocation>
        <location evidence="1">Cell membrane</location>
        <topology evidence="1">Multi-pass membrane protein</topology>
    </subcellularLocation>
</comment>
<evidence type="ECO:0000256" key="11">
    <source>
        <dbReference type="ARBA" id="ARBA00045736"/>
    </source>
</evidence>
<reference evidence="14 15" key="1">
    <citation type="submission" date="2021-06" db="EMBL/GenBank/DDBJ databases">
        <title>Enterococcus alishanensis sp. nov., a novel lactic acid bacterium isolated from fresh coffee beans.</title>
        <authorList>
            <person name="Chen Y.-S."/>
        </authorList>
    </citation>
    <scope>NUCLEOTIDE SEQUENCE [LARGE SCALE GENOMIC DNA]</scope>
    <source>
        <strain evidence="14 15">ALS3</strain>
    </source>
</reference>
<feature type="transmembrane region" description="Helical" evidence="12">
    <location>
        <begin position="17"/>
        <end position="39"/>
    </location>
</feature>
<dbReference type="InterPro" id="IPR003856">
    <property type="entry name" value="LPS_length_determ_N"/>
</dbReference>
<evidence type="ECO:0000313" key="14">
    <source>
        <dbReference type="EMBL" id="MBV7389859.1"/>
    </source>
</evidence>
<accession>A0ABS6TAD0</accession>
<keyword evidence="5" id="KW-1003">Cell membrane</keyword>
<evidence type="ECO:0000259" key="13">
    <source>
        <dbReference type="Pfam" id="PF02706"/>
    </source>
</evidence>
<evidence type="ECO:0000256" key="12">
    <source>
        <dbReference type="SAM" id="Phobius"/>
    </source>
</evidence>
<comment type="caution">
    <text evidence="14">The sequence shown here is derived from an EMBL/GenBank/DDBJ whole genome shotgun (WGS) entry which is preliminary data.</text>
</comment>
<comment type="function">
    <text evidence="11">Required for CpsD phosphorylation. Involved in the regulation of capsular polysaccharide biosynthesis. May be part of a complex that directs the coordinated polymerization and export to the cell surface of the capsular polysaccharide.</text>
</comment>
<evidence type="ECO:0000256" key="4">
    <source>
        <dbReference type="ARBA" id="ARBA00020739"/>
    </source>
</evidence>
<feature type="domain" description="Polysaccharide chain length determinant N-terminal" evidence="13">
    <location>
        <begin position="12"/>
        <end position="88"/>
    </location>
</feature>
<keyword evidence="6 12" id="KW-0812">Transmembrane</keyword>
<dbReference type="RefSeq" id="WP_218324925.1">
    <property type="nucleotide sequence ID" value="NZ_JAHUZB010000002.1"/>
</dbReference>
<evidence type="ECO:0000256" key="2">
    <source>
        <dbReference type="ARBA" id="ARBA00005132"/>
    </source>
</evidence>
<keyword evidence="8 12" id="KW-1133">Transmembrane helix</keyword>
<feature type="transmembrane region" description="Helical" evidence="12">
    <location>
        <begin position="169"/>
        <end position="190"/>
    </location>
</feature>
<sequence length="197" mass="21926">MKIKVNITGYKRFLKKYSLFIVLSTIICGAAISGAAYFLTGREYVSESQLLVNLPQNEATTNADAIVANEGMINTYKQIIKSDEFLDLIAKDNKIDTSDLKDNIQIEQVENSYAFSVNVTDKSRKTVAALSKQISTQFKNTINQYVEVENVQILSSNIVSSDKSRLINLLRFAAIGLLTGFCLSMGFALIKENVIFE</sequence>
<dbReference type="Pfam" id="PF02706">
    <property type="entry name" value="Wzz"/>
    <property type="match status" value="1"/>
</dbReference>
<evidence type="ECO:0000256" key="5">
    <source>
        <dbReference type="ARBA" id="ARBA00022475"/>
    </source>
</evidence>
<comment type="similarity">
    <text evidence="3">Belongs to the CpsC/CapA family.</text>
</comment>
<evidence type="ECO:0000256" key="6">
    <source>
        <dbReference type="ARBA" id="ARBA00022692"/>
    </source>
</evidence>
<dbReference type="InterPro" id="IPR050445">
    <property type="entry name" value="Bact_polysacc_biosynth/exp"/>
</dbReference>
<protein>
    <recommendedName>
        <fullName evidence="4">Capsular polysaccharide biosynthesis protein CpsC</fullName>
    </recommendedName>
</protein>
<evidence type="ECO:0000313" key="15">
    <source>
        <dbReference type="Proteomes" id="UP000774130"/>
    </source>
</evidence>
<keyword evidence="7" id="KW-0972">Capsule biogenesis/degradation</keyword>
<evidence type="ECO:0000256" key="10">
    <source>
        <dbReference type="ARBA" id="ARBA00023169"/>
    </source>
</evidence>
<organism evidence="14 15">
    <name type="scientific">Enterococcus alishanensis</name>
    <dbReference type="NCBI Taxonomy" id="1303817"/>
    <lineage>
        <taxon>Bacteria</taxon>
        <taxon>Bacillati</taxon>
        <taxon>Bacillota</taxon>
        <taxon>Bacilli</taxon>
        <taxon>Lactobacillales</taxon>
        <taxon>Enterococcaceae</taxon>
        <taxon>Enterococcus</taxon>
    </lineage>
</organism>
<gene>
    <name evidence="14" type="ORF">KUA55_04145</name>
</gene>
<dbReference type="PANTHER" id="PTHR32309">
    <property type="entry name" value="TYROSINE-PROTEIN KINASE"/>
    <property type="match status" value="1"/>
</dbReference>
<dbReference type="PANTHER" id="PTHR32309:SF13">
    <property type="entry name" value="FERRIC ENTEROBACTIN TRANSPORT PROTEIN FEPE"/>
    <property type="match status" value="1"/>
</dbReference>
<keyword evidence="15" id="KW-1185">Reference proteome</keyword>
<dbReference type="Proteomes" id="UP000774130">
    <property type="component" value="Unassembled WGS sequence"/>
</dbReference>
<keyword evidence="9 12" id="KW-0472">Membrane</keyword>
<evidence type="ECO:0000256" key="8">
    <source>
        <dbReference type="ARBA" id="ARBA00022989"/>
    </source>
</evidence>
<evidence type="ECO:0000256" key="7">
    <source>
        <dbReference type="ARBA" id="ARBA00022903"/>
    </source>
</evidence>
<evidence type="ECO:0000256" key="3">
    <source>
        <dbReference type="ARBA" id="ARBA00006683"/>
    </source>
</evidence>
<dbReference type="EMBL" id="JAHUZB010000002">
    <property type="protein sequence ID" value="MBV7389859.1"/>
    <property type="molecule type" value="Genomic_DNA"/>
</dbReference>